<accession>A0A5C7BBX5</accession>
<feature type="domain" description="Secretion system C-terminal sorting" evidence="3">
    <location>
        <begin position="858"/>
        <end position="928"/>
    </location>
</feature>
<dbReference type="Pfam" id="PF18962">
    <property type="entry name" value="Por_Secre_tail"/>
    <property type="match status" value="1"/>
</dbReference>
<dbReference type="InterPro" id="IPR026444">
    <property type="entry name" value="Secre_tail"/>
</dbReference>
<dbReference type="SUPFAM" id="SSF110296">
    <property type="entry name" value="Oligoxyloglucan reducing end-specific cellobiohydrolase"/>
    <property type="match status" value="2"/>
</dbReference>
<gene>
    <name evidence="4" type="ORF">ES692_13290</name>
</gene>
<keyword evidence="1" id="KW-0732">Signal</keyword>
<protein>
    <submittedName>
        <fullName evidence="4">T9SS type A sorting domain-containing protein</fullName>
    </submittedName>
</protein>
<dbReference type="EMBL" id="VOSB01000019">
    <property type="protein sequence ID" value="TXE16293.1"/>
    <property type="molecule type" value="Genomic_DNA"/>
</dbReference>
<dbReference type="InterPro" id="IPR015943">
    <property type="entry name" value="WD40/YVTN_repeat-like_dom_sf"/>
</dbReference>
<dbReference type="Gene3D" id="2.130.10.10">
    <property type="entry name" value="YVTN repeat-like/Quinoprotein amine dehydrogenase"/>
    <property type="match status" value="3"/>
</dbReference>
<dbReference type="AlphaFoldDB" id="A0A5C7BBX5"/>
<dbReference type="OrthoDB" id="9757947at2"/>
<name>A0A5C7BBX5_9FLAO</name>
<organism evidence="4 5">
    <name type="scientific">Psychroserpens burtonensis</name>
    <dbReference type="NCBI Taxonomy" id="49278"/>
    <lineage>
        <taxon>Bacteria</taxon>
        <taxon>Pseudomonadati</taxon>
        <taxon>Bacteroidota</taxon>
        <taxon>Flavobacteriia</taxon>
        <taxon>Flavobacteriales</taxon>
        <taxon>Flavobacteriaceae</taxon>
        <taxon>Psychroserpens</taxon>
    </lineage>
</organism>
<dbReference type="NCBIfam" id="TIGR04183">
    <property type="entry name" value="Por_Secre_tail"/>
    <property type="match status" value="1"/>
</dbReference>
<reference evidence="4 5" key="1">
    <citation type="submission" date="2019-08" db="EMBL/GenBank/DDBJ databases">
        <title>Genome of Psychroserpens burtonensis ACAM 167.</title>
        <authorList>
            <person name="Bowman J.P."/>
        </authorList>
    </citation>
    <scope>NUCLEOTIDE SEQUENCE [LARGE SCALE GENOMIC DNA]</scope>
    <source>
        <strain evidence="4 5">ACAM 167</strain>
    </source>
</reference>
<proteinExistence type="predicted"/>
<evidence type="ECO:0000259" key="3">
    <source>
        <dbReference type="Pfam" id="PF18962"/>
    </source>
</evidence>
<comment type="caution">
    <text evidence="4">The sequence shown here is derived from an EMBL/GenBank/DDBJ whole genome shotgun (WGS) entry which is preliminary data.</text>
</comment>
<evidence type="ECO:0000256" key="1">
    <source>
        <dbReference type="ARBA" id="ARBA00022729"/>
    </source>
</evidence>
<feature type="compositionally biased region" description="Polar residues" evidence="2">
    <location>
        <begin position="113"/>
        <end position="128"/>
    </location>
</feature>
<sequence length="929" mass="100828">MKDMKRKLFIVTTLCALFLITVVVVKSNFEEDKTVENLKDQHLSHLEKSPYKESQKLSKKERKALGLPPNAYNEQIWELTMDPSTGRPMPELAITVQEELREQRTALRGVGGDNSNPWVDRGPNNQGGRTRGIMFDPNDINNANPADDYTRVFAGGVSGGLWVNDNIIDPESSWTLIPGVQNNIAVTVIVSDPNDSNKMYVGSGEPYIGADGAVIGRGVYRSLDAGVTWENVIGGFTGVSNGGQNVDGIFYVSDIVARDNGGVTELYAAFPSGRYVEASAPNNFLGSNSRGLYKSIDDGDTWTRFDIQFTNGTYKNPNDIEIDVNNNIWLTTTSNEFGQGGGDLWRSNDGITFNFIRGFGASRRTELEPHPTNPNIFWLVCNIGGQADIFMTTDAFATGGNISVVNEPNDVDAGIPATDYTRNQAFYNLPLEADANGNLYVGGINLFVTNNSGTTWSQISKWSNNNNLANLQVPLVHADQHAIVFRPGTNGTEAVLGNDGGIYYSADLANSVGNTDGIESRNKDYNTIQFYSGSIDEASANTNLAGGTQDNGTQFVNNAVPGANGFFDPLGGDGGFTEFSADGDYVITTYPGNTSIFFNYPSFTNGANLSTFGGGSFINQVTLDKNLDILYTDASNSSNGNAIERISEFLPGGLPTDNTLITSGQFNSTPSALKVSPFTTTSSTLFVGLRSGRLLRGNFADLDNPTFTRINSIDFVGSISDIEFGQSEQEIFVTMYNYGVQSIWFTDDAGITWTGIEGNLPDLPVRCILQNPLIPQELIIGTELGVWATPDYTVANPIWVQAFNGMSDVVVTDLDVKASDDTILATTFGRGFFTSQFTSQALSVLESEFNTNVVTLFPTISNGQITVKSERDLGNADITVFNINGQKVYDTKSHISTSNTNVNLNLNAGMYFITISVNNYSETKKIIIK</sequence>
<feature type="region of interest" description="Disordered" evidence="2">
    <location>
        <begin position="108"/>
        <end position="130"/>
    </location>
</feature>
<keyword evidence="5" id="KW-1185">Reference proteome</keyword>
<dbReference type="Proteomes" id="UP000321938">
    <property type="component" value="Unassembled WGS sequence"/>
</dbReference>
<dbReference type="STRING" id="1123037.GCA_000425305_02591"/>
<evidence type="ECO:0000256" key="2">
    <source>
        <dbReference type="SAM" id="MobiDB-lite"/>
    </source>
</evidence>
<evidence type="ECO:0000313" key="5">
    <source>
        <dbReference type="Proteomes" id="UP000321938"/>
    </source>
</evidence>
<evidence type="ECO:0000313" key="4">
    <source>
        <dbReference type="EMBL" id="TXE16293.1"/>
    </source>
</evidence>